<name>A0A0B6X0N7_9BACT</name>
<dbReference type="GO" id="GO:0006650">
    <property type="term" value="P:glycerophospholipid metabolic process"/>
    <property type="evidence" value="ECO:0007669"/>
    <property type="project" value="UniProtKB-UniRule"/>
</dbReference>
<dbReference type="STRING" id="454194.PYK22_01979"/>
<feature type="binding site" evidence="13">
    <location>
        <position position="138"/>
    </location>
    <ligand>
        <name>sn-glycerol 3-phosphate</name>
        <dbReference type="ChEBI" id="CHEBI:57597"/>
    </ligand>
</feature>
<evidence type="ECO:0000256" key="7">
    <source>
        <dbReference type="ARBA" id="ARBA00023209"/>
    </source>
</evidence>
<feature type="active site" description="Proton acceptor" evidence="13 14">
    <location>
        <position position="191"/>
    </location>
</feature>
<accession>A0A0B6X0N7</accession>
<evidence type="ECO:0000256" key="9">
    <source>
        <dbReference type="ARBA" id="ARBA00052716"/>
    </source>
</evidence>
<evidence type="ECO:0000256" key="1">
    <source>
        <dbReference type="ARBA" id="ARBA00011009"/>
    </source>
</evidence>
<dbReference type="InterPro" id="IPR013328">
    <property type="entry name" value="6PGD_dom2"/>
</dbReference>
<dbReference type="Gene3D" id="3.40.50.720">
    <property type="entry name" value="NAD(P)-binding Rossmann-like Domain"/>
    <property type="match status" value="1"/>
</dbReference>
<dbReference type="Gene3D" id="1.10.1040.10">
    <property type="entry name" value="N-(1-d-carboxylethyl)-l-norvaline Dehydrogenase, domain 2"/>
    <property type="match status" value="1"/>
</dbReference>
<dbReference type="FunFam" id="1.10.1040.10:FF:000001">
    <property type="entry name" value="Glycerol-3-phosphate dehydrogenase [NAD(P)+]"/>
    <property type="match status" value="1"/>
</dbReference>
<evidence type="ECO:0000256" key="13">
    <source>
        <dbReference type="HAMAP-Rule" id="MF_00394"/>
    </source>
</evidence>
<dbReference type="UniPathway" id="UPA00940"/>
<gene>
    <name evidence="13" type="primary">gpsA</name>
    <name evidence="20" type="ORF">PYK22_01979</name>
</gene>
<dbReference type="Proteomes" id="UP000031518">
    <property type="component" value="Unassembled WGS sequence"/>
</dbReference>
<dbReference type="FunFam" id="3.40.50.720:FF:000019">
    <property type="entry name" value="Glycerol-3-phosphate dehydrogenase [NAD(P)+]"/>
    <property type="match status" value="1"/>
</dbReference>
<keyword evidence="13" id="KW-0963">Cytoplasm</keyword>
<dbReference type="PANTHER" id="PTHR11728">
    <property type="entry name" value="GLYCEROL-3-PHOSPHATE DEHYDROGENASE"/>
    <property type="match status" value="1"/>
</dbReference>
<dbReference type="InterPro" id="IPR006109">
    <property type="entry name" value="G3P_DH_NAD-dep_C"/>
</dbReference>
<dbReference type="AlphaFoldDB" id="A0A0B6X0N7"/>
<evidence type="ECO:0000256" key="2">
    <source>
        <dbReference type="ARBA" id="ARBA00022516"/>
    </source>
</evidence>
<comment type="similarity">
    <text evidence="1 13 17">Belongs to the NAD-dependent glycerol-3-phosphate dehydrogenase family.</text>
</comment>
<feature type="binding site" evidence="13">
    <location>
        <position position="32"/>
    </location>
    <ligand>
        <name>NADPH</name>
        <dbReference type="ChEBI" id="CHEBI:57783"/>
    </ligand>
</feature>
<dbReference type="EMBL" id="CBXV010000007">
    <property type="protein sequence ID" value="CDM65970.1"/>
    <property type="molecule type" value="Genomic_DNA"/>
</dbReference>
<feature type="binding site" evidence="13">
    <location>
        <position position="254"/>
    </location>
    <ligand>
        <name>sn-glycerol 3-phosphate</name>
        <dbReference type="ChEBI" id="CHEBI:57597"/>
    </ligand>
</feature>
<keyword evidence="21" id="KW-1185">Reference proteome</keyword>
<evidence type="ECO:0000256" key="14">
    <source>
        <dbReference type="PIRSR" id="PIRSR000114-1"/>
    </source>
</evidence>
<comment type="subcellular location">
    <subcellularLocation>
        <location evidence="13">Cytoplasm</location>
    </subcellularLocation>
</comment>
<dbReference type="NCBIfam" id="NF000942">
    <property type="entry name" value="PRK00094.1-4"/>
    <property type="match status" value="1"/>
</dbReference>
<dbReference type="Pfam" id="PF07479">
    <property type="entry name" value="NAD_Gly3P_dh_C"/>
    <property type="match status" value="1"/>
</dbReference>
<dbReference type="OrthoDB" id="9812273at2"/>
<feature type="binding site" evidence="13">
    <location>
        <position position="10"/>
    </location>
    <ligand>
        <name>NADPH</name>
        <dbReference type="ChEBI" id="CHEBI:57783"/>
    </ligand>
</feature>
<evidence type="ECO:0000256" key="6">
    <source>
        <dbReference type="ARBA" id="ARBA00023098"/>
    </source>
</evidence>
<evidence type="ECO:0000256" key="3">
    <source>
        <dbReference type="ARBA" id="ARBA00022857"/>
    </source>
</evidence>
<evidence type="ECO:0000256" key="15">
    <source>
        <dbReference type="PIRSR" id="PIRSR000114-2"/>
    </source>
</evidence>
<sequence>MRIAIVGAGSWGTALSIIAAHKGHTVRLWARRAELAERLNLERENGDYLPQQKLPEEVQATASLAEATRGAEIVLYASPSHAAREILRALHGHLAREALFVSAAKGIEAETGKRISEIFAEELSEMAVERFVALSGPSFAREVLAGYPTAIVAASRAIENARLVQTALSHANLRLYANDDLIGTEMGGAVKNVIALAAGMVVGLGLGTNSLAALITRGLAEMTRLTVAVGGRAETMLGLAGVGDLVLTCTGELSRNRYVGRELGRGRKLEDVMCGMHEVAEGIRTARAVRLLAERYAVRMPITEAVHAVIYEGKNVRAAVDDLMARPLRDEFD</sequence>
<dbReference type="HAMAP" id="MF_00394">
    <property type="entry name" value="NAD_Glyc3P_dehydrog"/>
    <property type="match status" value="1"/>
</dbReference>
<organism evidence="20 21">
    <name type="scientific">Pyrinomonas methylaliphatogenes</name>
    <dbReference type="NCBI Taxonomy" id="454194"/>
    <lineage>
        <taxon>Bacteria</taxon>
        <taxon>Pseudomonadati</taxon>
        <taxon>Acidobacteriota</taxon>
        <taxon>Blastocatellia</taxon>
        <taxon>Blastocatellales</taxon>
        <taxon>Pyrinomonadaceae</taxon>
        <taxon>Pyrinomonas</taxon>
    </lineage>
</organism>
<evidence type="ECO:0000256" key="4">
    <source>
        <dbReference type="ARBA" id="ARBA00023002"/>
    </source>
</evidence>
<feature type="binding site" evidence="13">
    <location>
        <position position="105"/>
    </location>
    <ligand>
        <name>sn-glycerol 3-phosphate</name>
        <dbReference type="ChEBI" id="CHEBI:57597"/>
    </ligand>
</feature>
<dbReference type="PROSITE" id="PS00957">
    <property type="entry name" value="NAD_G3PDH"/>
    <property type="match status" value="1"/>
</dbReference>
<feature type="binding site" evidence="13">
    <location>
        <position position="255"/>
    </location>
    <ligand>
        <name>NADPH</name>
        <dbReference type="ChEBI" id="CHEBI:57783"/>
    </ligand>
</feature>
<evidence type="ECO:0000256" key="5">
    <source>
        <dbReference type="ARBA" id="ARBA00023027"/>
    </source>
</evidence>
<reference evidence="20 21" key="1">
    <citation type="submission" date="2013-12" db="EMBL/GenBank/DDBJ databases">
        <authorList>
            <person name="Stott M."/>
        </authorList>
    </citation>
    <scope>NUCLEOTIDE SEQUENCE [LARGE SCALE GENOMIC DNA]</scope>
    <source>
        <strain evidence="20 21">K22</strain>
    </source>
</reference>
<feature type="binding site" evidence="13">
    <location>
        <position position="105"/>
    </location>
    <ligand>
        <name>NADPH</name>
        <dbReference type="ChEBI" id="CHEBI:57783"/>
    </ligand>
</feature>
<feature type="domain" description="Glycerol-3-phosphate dehydrogenase NAD-dependent C-terminal" evidence="19">
    <location>
        <begin position="180"/>
        <end position="320"/>
    </location>
</feature>
<keyword evidence="13" id="KW-0547">Nucleotide-binding</keyword>
<evidence type="ECO:0000256" key="11">
    <source>
        <dbReference type="ARBA" id="ARBA00069372"/>
    </source>
</evidence>
<feature type="binding site" evidence="13">
    <location>
        <position position="281"/>
    </location>
    <ligand>
        <name>NADPH</name>
        <dbReference type="ChEBI" id="CHEBI:57783"/>
    </ligand>
</feature>
<keyword evidence="4 13" id="KW-0560">Oxidoreductase</keyword>
<dbReference type="GO" id="GO:0046167">
    <property type="term" value="P:glycerol-3-phosphate biosynthetic process"/>
    <property type="evidence" value="ECO:0007669"/>
    <property type="project" value="UniProtKB-UniRule"/>
</dbReference>
<comment type="catalytic activity">
    <reaction evidence="9">
        <text>sn-glycerol 3-phosphate + NADP(+) = dihydroxyacetone phosphate + NADPH + H(+)</text>
        <dbReference type="Rhea" id="RHEA:11096"/>
        <dbReference type="ChEBI" id="CHEBI:15378"/>
        <dbReference type="ChEBI" id="CHEBI:57597"/>
        <dbReference type="ChEBI" id="CHEBI:57642"/>
        <dbReference type="ChEBI" id="CHEBI:57783"/>
        <dbReference type="ChEBI" id="CHEBI:58349"/>
        <dbReference type="EC" id="1.1.1.94"/>
    </reaction>
    <physiologicalReaction direction="right-to-left" evidence="9">
        <dbReference type="Rhea" id="RHEA:11098"/>
    </physiologicalReaction>
</comment>
<evidence type="ECO:0000313" key="20">
    <source>
        <dbReference type="EMBL" id="CDM65970.1"/>
    </source>
</evidence>
<keyword evidence="8 13" id="KW-1208">Phospholipid metabolism</keyword>
<dbReference type="GO" id="GO:0051287">
    <property type="term" value="F:NAD binding"/>
    <property type="evidence" value="ECO:0007669"/>
    <property type="project" value="InterPro"/>
</dbReference>
<comment type="function">
    <text evidence="13">Catalyzes the reduction of the glycolytic intermediate dihydroxyacetone phosphate (DHAP) to sn-glycerol 3-phosphate (G3P), the key precursor for phospholipid synthesis.</text>
</comment>
<dbReference type="SUPFAM" id="SSF51735">
    <property type="entry name" value="NAD(P)-binding Rossmann-fold domains"/>
    <property type="match status" value="1"/>
</dbReference>
<reference evidence="20 21" key="2">
    <citation type="submission" date="2015-01" db="EMBL/GenBank/DDBJ databases">
        <title>Complete genome sequence of Pyrinomonas methylaliphatogenes type strain K22T.</title>
        <authorList>
            <person name="Lee K.C.Y."/>
            <person name="Power J.F."/>
            <person name="Dunfield P.F."/>
            <person name="Morgan X.C."/>
            <person name="Huttenhower C."/>
            <person name="Stott M.B."/>
        </authorList>
    </citation>
    <scope>NUCLEOTIDE SEQUENCE [LARGE SCALE GENOMIC DNA]</scope>
    <source>
        <strain evidence="20 21">K22</strain>
    </source>
</reference>
<dbReference type="GO" id="GO:0141153">
    <property type="term" value="F:glycerol-3-phosphate dehydrogenase (NADP+) activity"/>
    <property type="evidence" value="ECO:0007669"/>
    <property type="project" value="RHEA"/>
</dbReference>
<feature type="binding site" evidence="13">
    <location>
        <position position="48"/>
    </location>
    <ligand>
        <name>NADPH</name>
        <dbReference type="ChEBI" id="CHEBI:57783"/>
    </ligand>
</feature>
<protein>
    <recommendedName>
        <fullName evidence="11 13">Glycerol-3-phosphate dehydrogenase [NAD(P)+]</fullName>
        <ecNumber evidence="10 13">1.1.1.94</ecNumber>
    </recommendedName>
    <alternativeName>
        <fullName evidence="13">NAD(P)(+)-dependent glycerol-3-phosphate dehydrogenase</fullName>
    </alternativeName>
    <alternativeName>
        <fullName evidence="12 13">NAD(P)H-dependent dihydroxyacetone-phosphate reductase</fullName>
    </alternativeName>
</protein>
<evidence type="ECO:0000256" key="17">
    <source>
        <dbReference type="RuleBase" id="RU000437"/>
    </source>
</evidence>
<dbReference type="GO" id="GO:0046168">
    <property type="term" value="P:glycerol-3-phosphate catabolic process"/>
    <property type="evidence" value="ECO:0007669"/>
    <property type="project" value="InterPro"/>
</dbReference>
<feature type="binding site" evidence="13">
    <location>
        <position position="140"/>
    </location>
    <ligand>
        <name>NADPH</name>
        <dbReference type="ChEBI" id="CHEBI:57783"/>
    </ligand>
</feature>
<dbReference type="EC" id="1.1.1.94" evidence="10 13"/>
<dbReference type="Pfam" id="PF01210">
    <property type="entry name" value="NAD_Gly3P_dh_N"/>
    <property type="match status" value="1"/>
</dbReference>
<evidence type="ECO:0000259" key="18">
    <source>
        <dbReference type="Pfam" id="PF01210"/>
    </source>
</evidence>
<keyword evidence="2 13" id="KW-0444">Lipid biosynthesis</keyword>
<feature type="binding site" evidence="13">
    <location>
        <position position="11"/>
    </location>
    <ligand>
        <name>NADPH</name>
        <dbReference type="ChEBI" id="CHEBI:57783"/>
    </ligand>
</feature>
<keyword evidence="5 13" id="KW-0520">NAD</keyword>
<feature type="binding site" evidence="13">
    <location>
        <position position="255"/>
    </location>
    <ligand>
        <name>sn-glycerol 3-phosphate</name>
        <dbReference type="ChEBI" id="CHEBI:57597"/>
    </ligand>
</feature>
<evidence type="ECO:0000256" key="8">
    <source>
        <dbReference type="ARBA" id="ARBA00023264"/>
    </source>
</evidence>
<dbReference type="PIRSF" id="PIRSF000114">
    <property type="entry name" value="Glycerol-3-P_dh"/>
    <property type="match status" value="1"/>
</dbReference>
<dbReference type="GO" id="GO:0008654">
    <property type="term" value="P:phospholipid biosynthetic process"/>
    <property type="evidence" value="ECO:0007669"/>
    <property type="project" value="UniProtKB-KW"/>
</dbReference>
<dbReference type="GO" id="GO:0005975">
    <property type="term" value="P:carbohydrate metabolic process"/>
    <property type="evidence" value="ECO:0007669"/>
    <property type="project" value="InterPro"/>
</dbReference>
<comment type="pathway">
    <text evidence="13">Membrane lipid metabolism; glycerophospholipid metabolism.</text>
</comment>
<evidence type="ECO:0000256" key="12">
    <source>
        <dbReference type="ARBA" id="ARBA00080511"/>
    </source>
</evidence>
<feature type="binding site" evidence="15">
    <location>
        <begin position="255"/>
        <end position="256"/>
    </location>
    <ligand>
        <name>substrate</name>
    </ligand>
</feature>
<feature type="binding site" evidence="13">
    <location>
        <position position="244"/>
    </location>
    <ligand>
        <name>sn-glycerol 3-phosphate</name>
        <dbReference type="ChEBI" id="CHEBI:57597"/>
    </ligand>
</feature>
<feature type="binding site" evidence="16">
    <location>
        <begin position="7"/>
        <end position="12"/>
    </location>
    <ligand>
        <name>NAD(+)</name>
        <dbReference type="ChEBI" id="CHEBI:57540"/>
    </ligand>
</feature>
<dbReference type="PRINTS" id="PR00077">
    <property type="entry name" value="GPDHDRGNASE"/>
</dbReference>
<evidence type="ECO:0000256" key="10">
    <source>
        <dbReference type="ARBA" id="ARBA00066687"/>
    </source>
</evidence>
<feature type="binding site" evidence="16">
    <location>
        <position position="140"/>
    </location>
    <ligand>
        <name>NAD(+)</name>
        <dbReference type="ChEBI" id="CHEBI:57540"/>
    </ligand>
</feature>
<comment type="catalytic activity">
    <reaction evidence="13">
        <text>sn-glycerol 3-phosphate + NAD(+) = dihydroxyacetone phosphate + NADH + H(+)</text>
        <dbReference type="Rhea" id="RHEA:11092"/>
        <dbReference type="ChEBI" id="CHEBI:15378"/>
        <dbReference type="ChEBI" id="CHEBI:57540"/>
        <dbReference type="ChEBI" id="CHEBI:57597"/>
        <dbReference type="ChEBI" id="CHEBI:57642"/>
        <dbReference type="ChEBI" id="CHEBI:57945"/>
        <dbReference type="EC" id="1.1.1.94"/>
    </reaction>
</comment>
<keyword evidence="3 13" id="KW-0521">NADP</keyword>
<feature type="binding site" evidence="13">
    <location>
        <position position="256"/>
    </location>
    <ligand>
        <name>sn-glycerol 3-phosphate</name>
        <dbReference type="ChEBI" id="CHEBI:57597"/>
    </ligand>
</feature>
<dbReference type="InterPro" id="IPR011128">
    <property type="entry name" value="G3P_DH_NAD-dep_N"/>
</dbReference>
<keyword evidence="6 13" id="KW-0443">Lipid metabolism</keyword>
<feature type="binding site" evidence="13">
    <location>
        <position position="136"/>
    </location>
    <ligand>
        <name>sn-glycerol 3-phosphate</name>
        <dbReference type="ChEBI" id="CHEBI:57597"/>
    </ligand>
</feature>
<dbReference type="InterPro" id="IPR006168">
    <property type="entry name" value="G3P_DH_NAD-dep"/>
</dbReference>
<proteinExistence type="inferred from homology"/>
<feature type="binding site" evidence="16">
    <location>
        <position position="255"/>
    </location>
    <ligand>
        <name>NAD(+)</name>
        <dbReference type="ChEBI" id="CHEBI:57540"/>
    </ligand>
</feature>
<dbReference type="InterPro" id="IPR036291">
    <property type="entry name" value="NAD(P)-bd_dom_sf"/>
</dbReference>
<feature type="binding site" evidence="13">
    <location>
        <position position="279"/>
    </location>
    <ligand>
        <name>NADPH</name>
        <dbReference type="ChEBI" id="CHEBI:57783"/>
    </ligand>
</feature>
<feature type="domain" description="Glycerol-3-phosphate dehydrogenase NAD-dependent N-terminal" evidence="18">
    <location>
        <begin position="3"/>
        <end position="159"/>
    </location>
</feature>
<dbReference type="GO" id="GO:0141152">
    <property type="term" value="F:glycerol-3-phosphate dehydrogenase (NAD+) activity"/>
    <property type="evidence" value="ECO:0007669"/>
    <property type="project" value="RHEA"/>
</dbReference>
<feature type="binding site" evidence="15">
    <location>
        <position position="105"/>
    </location>
    <ligand>
        <name>substrate</name>
    </ligand>
</feature>
<evidence type="ECO:0000256" key="16">
    <source>
        <dbReference type="PIRSR" id="PIRSR000114-3"/>
    </source>
</evidence>
<dbReference type="SUPFAM" id="SSF48179">
    <property type="entry name" value="6-phosphogluconate dehydrogenase C-terminal domain-like"/>
    <property type="match status" value="1"/>
</dbReference>
<evidence type="ECO:0000313" key="21">
    <source>
        <dbReference type="Proteomes" id="UP000031518"/>
    </source>
</evidence>
<keyword evidence="7 13" id="KW-0594">Phospholipid biosynthesis</keyword>
<dbReference type="PANTHER" id="PTHR11728:SF1">
    <property type="entry name" value="GLYCEROL-3-PHOSPHATE DEHYDROGENASE [NAD(+)] 2, CHLOROPLASTIC"/>
    <property type="match status" value="1"/>
</dbReference>
<feature type="binding site" evidence="13">
    <location>
        <position position="31"/>
    </location>
    <ligand>
        <name>NADPH</name>
        <dbReference type="ChEBI" id="CHEBI:57783"/>
    </ligand>
</feature>
<dbReference type="GO" id="GO:0005829">
    <property type="term" value="C:cytosol"/>
    <property type="evidence" value="ECO:0007669"/>
    <property type="project" value="TreeGrafter"/>
</dbReference>
<dbReference type="InterPro" id="IPR008927">
    <property type="entry name" value="6-PGluconate_DH-like_C_sf"/>
</dbReference>
<dbReference type="RefSeq" id="WP_041976772.1">
    <property type="nucleotide sequence ID" value="NZ_CBXV010000007.1"/>
</dbReference>
<dbReference type="NCBIfam" id="NF000940">
    <property type="entry name" value="PRK00094.1-2"/>
    <property type="match status" value="1"/>
</dbReference>
<evidence type="ECO:0000259" key="19">
    <source>
        <dbReference type="Pfam" id="PF07479"/>
    </source>
</evidence>
<feature type="binding site" evidence="13">
    <location>
        <position position="191"/>
    </location>
    <ligand>
        <name>sn-glycerol 3-phosphate</name>
        <dbReference type="ChEBI" id="CHEBI:57597"/>
    </ligand>
</feature>